<reference evidence="4 5" key="1">
    <citation type="submission" date="2024-09" db="EMBL/GenBank/DDBJ databases">
        <authorList>
            <person name="Sun Q."/>
            <person name="Mori K."/>
        </authorList>
    </citation>
    <scope>NUCLEOTIDE SEQUENCE [LARGE SCALE GENOMIC DNA]</scope>
    <source>
        <strain evidence="4 5">CICC 10874</strain>
    </source>
</reference>
<dbReference type="EMBL" id="JBHLSV010000022">
    <property type="protein sequence ID" value="MFC0675327.1"/>
    <property type="molecule type" value="Genomic_DNA"/>
</dbReference>
<protein>
    <submittedName>
        <fullName evidence="4">Alpha/beta hydrolase</fullName>
    </submittedName>
</protein>
<dbReference type="SUPFAM" id="SSF53474">
    <property type="entry name" value="alpha/beta-Hydrolases"/>
    <property type="match status" value="1"/>
</dbReference>
<dbReference type="InterPro" id="IPR050300">
    <property type="entry name" value="GDXG_lipolytic_enzyme"/>
</dbReference>
<dbReference type="PANTHER" id="PTHR48081">
    <property type="entry name" value="AB HYDROLASE SUPERFAMILY PROTEIN C4A8.06C"/>
    <property type="match status" value="1"/>
</dbReference>
<accession>A0ABV6RG32</accession>
<organism evidence="4 5">
    <name type="scientific">Brachybacterium hainanense</name>
    <dbReference type="NCBI Taxonomy" id="1541174"/>
    <lineage>
        <taxon>Bacteria</taxon>
        <taxon>Bacillati</taxon>
        <taxon>Actinomycetota</taxon>
        <taxon>Actinomycetes</taxon>
        <taxon>Micrococcales</taxon>
        <taxon>Dermabacteraceae</taxon>
        <taxon>Brachybacterium</taxon>
    </lineage>
</organism>
<dbReference type="Pfam" id="PF07859">
    <property type="entry name" value="Abhydrolase_3"/>
    <property type="match status" value="1"/>
</dbReference>
<dbReference type="InterPro" id="IPR029058">
    <property type="entry name" value="AB_hydrolase_fold"/>
</dbReference>
<comment type="similarity">
    <text evidence="1">Belongs to the 'GDXG' lipolytic enzyme family.</text>
</comment>
<keyword evidence="5" id="KW-1185">Reference proteome</keyword>
<feature type="domain" description="Alpha/beta hydrolase fold-3" evidence="3">
    <location>
        <begin position="70"/>
        <end position="268"/>
    </location>
</feature>
<comment type="caution">
    <text evidence="4">The sequence shown here is derived from an EMBL/GenBank/DDBJ whole genome shotgun (WGS) entry which is preliminary data.</text>
</comment>
<dbReference type="Proteomes" id="UP001589793">
    <property type="component" value="Unassembled WGS sequence"/>
</dbReference>
<evidence type="ECO:0000313" key="4">
    <source>
        <dbReference type="EMBL" id="MFC0675327.1"/>
    </source>
</evidence>
<dbReference type="Gene3D" id="3.40.50.1820">
    <property type="entry name" value="alpha/beta hydrolase"/>
    <property type="match status" value="1"/>
</dbReference>
<dbReference type="GO" id="GO:0016787">
    <property type="term" value="F:hydrolase activity"/>
    <property type="evidence" value="ECO:0007669"/>
    <property type="project" value="UniProtKB-KW"/>
</dbReference>
<dbReference type="RefSeq" id="WP_376982265.1">
    <property type="nucleotide sequence ID" value="NZ_JBHLSV010000022.1"/>
</dbReference>
<gene>
    <name evidence="4" type="ORF">ACFFF6_15285</name>
</gene>
<dbReference type="PANTHER" id="PTHR48081:SF30">
    <property type="entry name" value="ACETYL-HYDROLASE LIPR-RELATED"/>
    <property type="match status" value="1"/>
</dbReference>
<name>A0ABV6RG32_9MICO</name>
<evidence type="ECO:0000259" key="3">
    <source>
        <dbReference type="Pfam" id="PF07859"/>
    </source>
</evidence>
<sequence>MGRIREVVLIGARTVRRLPVPAGVYTSSMREARRALPPGAVQKRHAVDVEMIDRTRAVWLDRHRADRGVIVHLHGGAYVSGPFQGDWEWISQLADAHECAALMIDYRFAPDHVHPVALDDAEAVLAALQERGTLAGAPWVLTGHNSGGGLALSIASRLQHREGAIRPAGLVLMAPWTDLELANTGVTETAGVDPVHERRMLRAAARAYADRTPVDDPALSPMNADLAGLPPVHLSAGTRDIFLTDTRILRLQLEELDVEVSYREVGGRISMIPWLRKGEDVARLVREQSAFIGRALTR</sequence>
<keyword evidence="2 4" id="KW-0378">Hydrolase</keyword>
<evidence type="ECO:0000256" key="1">
    <source>
        <dbReference type="ARBA" id="ARBA00010515"/>
    </source>
</evidence>
<proteinExistence type="inferred from homology"/>
<dbReference type="InterPro" id="IPR013094">
    <property type="entry name" value="AB_hydrolase_3"/>
</dbReference>
<evidence type="ECO:0000256" key="2">
    <source>
        <dbReference type="ARBA" id="ARBA00022801"/>
    </source>
</evidence>
<evidence type="ECO:0000313" key="5">
    <source>
        <dbReference type="Proteomes" id="UP001589793"/>
    </source>
</evidence>